<reference evidence="1 2" key="1">
    <citation type="submission" date="2018-09" db="EMBL/GenBank/DDBJ databases">
        <title>YIM 75507 draft genome.</title>
        <authorList>
            <person name="Tang S."/>
            <person name="Feng Y."/>
        </authorList>
    </citation>
    <scope>NUCLEOTIDE SEQUENCE [LARGE SCALE GENOMIC DNA]</scope>
    <source>
        <strain evidence="1 2">YIM 75507</strain>
    </source>
</reference>
<dbReference type="RefSeq" id="WP_119931556.1">
    <property type="nucleotide sequence ID" value="NZ_QZEY01000027.1"/>
</dbReference>
<keyword evidence="2" id="KW-1185">Reference proteome</keyword>
<dbReference type="EMBL" id="QZEY01000027">
    <property type="protein sequence ID" value="RJL21095.1"/>
    <property type="molecule type" value="Genomic_DNA"/>
</dbReference>
<name>A0A3A4APA4_9ACTN</name>
<gene>
    <name evidence="1" type="ORF">D5H75_38440</name>
</gene>
<protein>
    <submittedName>
        <fullName evidence="1">Uncharacterized protein</fullName>
    </submittedName>
</protein>
<dbReference type="AlphaFoldDB" id="A0A3A4APA4"/>
<comment type="caution">
    <text evidence="1">The sequence shown here is derived from an EMBL/GenBank/DDBJ whole genome shotgun (WGS) entry which is preliminary data.</text>
</comment>
<evidence type="ECO:0000313" key="2">
    <source>
        <dbReference type="Proteomes" id="UP000265768"/>
    </source>
</evidence>
<dbReference type="Proteomes" id="UP000265768">
    <property type="component" value="Unassembled WGS sequence"/>
</dbReference>
<organism evidence="1 2">
    <name type="scientific">Bailinhaonella thermotolerans</name>
    <dbReference type="NCBI Taxonomy" id="1070861"/>
    <lineage>
        <taxon>Bacteria</taxon>
        <taxon>Bacillati</taxon>
        <taxon>Actinomycetota</taxon>
        <taxon>Actinomycetes</taxon>
        <taxon>Streptosporangiales</taxon>
        <taxon>Streptosporangiaceae</taxon>
        <taxon>Bailinhaonella</taxon>
    </lineage>
</organism>
<sequence length="161" mass="16852">MEPPSPSAWGPAALTLGLVAAYALPDVELARQLDVGMAQHPQALHLATAMIPVVAVNCLSPQVWTCEGVNREQVRAAMAPLLAQVLDPAQELAALEALDAYGRGDMEAATRLAADTRVYLHVAAAALAHAGNATTRPGQNFGPTMRAMAEYTATQSDTPAR</sequence>
<accession>A0A3A4APA4</accession>
<proteinExistence type="predicted"/>
<evidence type="ECO:0000313" key="1">
    <source>
        <dbReference type="EMBL" id="RJL21095.1"/>
    </source>
</evidence>